<organism evidence="2 3">
    <name type="scientific">Nocardioides jejuensis</name>
    <dbReference type="NCBI Taxonomy" id="2502782"/>
    <lineage>
        <taxon>Bacteria</taxon>
        <taxon>Bacillati</taxon>
        <taxon>Actinomycetota</taxon>
        <taxon>Actinomycetes</taxon>
        <taxon>Propionibacteriales</taxon>
        <taxon>Nocardioidaceae</taxon>
        <taxon>Nocardioides</taxon>
    </lineage>
</organism>
<sequence>MAGLDQGRAVLMQLRIVHTTGYEYDGGATASYNEARLTPATSAEQIVVHSRLDITPTPWTYSYRDYFGTQVAAFEVNEPHDSLRVTAVATVHTNRPAPAPPALAWSEVLSDEVADRQCEYLAMDALVQPPDDLAQAVRAIAAKARRPGAAARQICALVHAEVTRVPVTVDSLTPASEAWQLRSGICRDINHVVIGALRSVGIPARYVSGYAHPDPEPAVGTTVSGQAHCWVEWWDARWRGYDAVRDEPVSNRHIGIAAGRDYRDVRPLSGIYSGGNTSEMFVDVQITRLA</sequence>
<dbReference type="Pfam" id="PF01841">
    <property type="entry name" value="Transglut_core"/>
    <property type="match status" value="1"/>
</dbReference>
<dbReference type="Pfam" id="PF08379">
    <property type="entry name" value="Bact_transglu_N"/>
    <property type="match status" value="1"/>
</dbReference>
<dbReference type="Proteomes" id="UP000295453">
    <property type="component" value="Unassembled WGS sequence"/>
</dbReference>
<comment type="caution">
    <text evidence="2">The sequence shown here is derived from an EMBL/GenBank/DDBJ whole genome shotgun (WGS) entry which is preliminary data.</text>
</comment>
<gene>
    <name evidence="2" type="ORF">EPD65_14825</name>
</gene>
<dbReference type="PANTHER" id="PTHR33490">
    <property type="entry name" value="BLR5614 PROTEIN-RELATED"/>
    <property type="match status" value="1"/>
</dbReference>
<accession>A0A4R1BWA3</accession>
<reference evidence="2 3" key="1">
    <citation type="submission" date="2019-03" db="EMBL/GenBank/DDBJ databases">
        <authorList>
            <person name="Kim M.K.M."/>
        </authorList>
    </citation>
    <scope>NUCLEOTIDE SEQUENCE [LARGE SCALE GENOMIC DNA]</scope>
    <source>
        <strain evidence="2 3">18JY15-6</strain>
    </source>
</reference>
<dbReference type="Gene3D" id="3.10.620.30">
    <property type="match status" value="1"/>
</dbReference>
<dbReference type="EMBL" id="SJZJ01000033">
    <property type="protein sequence ID" value="TCJ21515.1"/>
    <property type="molecule type" value="Genomic_DNA"/>
</dbReference>
<dbReference type="InterPro" id="IPR038765">
    <property type="entry name" value="Papain-like_cys_pep_sf"/>
</dbReference>
<dbReference type="AlphaFoldDB" id="A0A4R1BWA3"/>
<dbReference type="PANTHER" id="PTHR33490:SF6">
    <property type="entry name" value="SLL1049 PROTEIN"/>
    <property type="match status" value="1"/>
</dbReference>
<dbReference type="InterPro" id="IPR013589">
    <property type="entry name" value="Bac_transglu_N"/>
</dbReference>
<keyword evidence="3" id="KW-1185">Reference proteome</keyword>
<dbReference type="SUPFAM" id="SSF54001">
    <property type="entry name" value="Cysteine proteinases"/>
    <property type="match status" value="1"/>
</dbReference>
<protein>
    <submittedName>
        <fullName evidence="2">Transglutaminase family protein</fullName>
    </submittedName>
</protein>
<dbReference type="SMART" id="SM00460">
    <property type="entry name" value="TGc"/>
    <property type="match status" value="1"/>
</dbReference>
<evidence type="ECO:0000313" key="2">
    <source>
        <dbReference type="EMBL" id="TCJ21515.1"/>
    </source>
</evidence>
<proteinExistence type="predicted"/>
<dbReference type="InterPro" id="IPR002931">
    <property type="entry name" value="Transglutaminase-like"/>
</dbReference>
<dbReference type="OrthoDB" id="9804023at2"/>
<feature type="domain" description="Transglutaminase-like" evidence="1">
    <location>
        <begin position="178"/>
        <end position="245"/>
    </location>
</feature>
<evidence type="ECO:0000313" key="3">
    <source>
        <dbReference type="Proteomes" id="UP000295453"/>
    </source>
</evidence>
<evidence type="ECO:0000259" key="1">
    <source>
        <dbReference type="SMART" id="SM00460"/>
    </source>
</evidence>
<name>A0A4R1BWA3_9ACTN</name>